<dbReference type="Pfam" id="PF03401">
    <property type="entry name" value="TctC"/>
    <property type="match status" value="1"/>
</dbReference>
<accession>A0A4P6ULE4</accession>
<dbReference type="Proteomes" id="UP000292939">
    <property type="component" value="Chromosome"/>
</dbReference>
<dbReference type="Gene3D" id="3.40.190.10">
    <property type="entry name" value="Periplasmic binding protein-like II"/>
    <property type="match status" value="1"/>
</dbReference>
<name>A0A4P6ULE4_9BURK</name>
<dbReference type="SUPFAM" id="SSF53850">
    <property type="entry name" value="Periplasmic binding protein-like II"/>
    <property type="match status" value="1"/>
</dbReference>
<dbReference type="KEGG" id="hgr:DW355_08965"/>
<sequence length="421" mass="44820">MSCRGSWVCLLKLFLFVCRAVPGARRMTRAPAPHKRDVRTFRAAESCAVCRGTKRSGVAGTRTEIPPHGKIEMPNCWWPHFYRHCGHKNLETTMTFASFFRTLAAVLGTFLALLGSAQAQGTGGWPNKPVRIIAIFAPGGSSDLVARQIAQHLSTRFGQQFIVENKVGAGGNLGVDFVAKSAPDGYTLALGTSGPLANNKWLYKPMPFDAQKDLTPVALVGEIPLVIAVNPSVQANNLKEFVALSKSRPNPLFISNPGNGTIGHLATEYLRLSAGAELRSIPYKGDTPAMTDAIGGTVDGVSAPVTALEPNIKGNRLKALAVMSKTRYPGLPDVPTAAEQGIALEATVWSALVGPAGLPKNIVAALNKEINQYTSSAEGKAKLTALGMVPLAATPAQLSELMMNESAKWKRVIDSAKISLE</sequence>
<dbReference type="InterPro" id="IPR042100">
    <property type="entry name" value="Bug_dom1"/>
</dbReference>
<dbReference type="EMBL" id="CP031395">
    <property type="protein sequence ID" value="QBK04887.1"/>
    <property type="molecule type" value="Genomic_DNA"/>
</dbReference>
<keyword evidence="2" id="KW-0732">Signal</keyword>
<dbReference type="CDD" id="cd07012">
    <property type="entry name" value="PBP2_Bug_TTT"/>
    <property type="match status" value="1"/>
</dbReference>
<protein>
    <submittedName>
        <fullName evidence="3">Tripartite tricarboxylate transporter substrate binding protein</fullName>
    </submittedName>
</protein>
<reference evidence="3 4" key="1">
    <citation type="submission" date="2018-07" db="EMBL/GenBank/DDBJ databases">
        <title>Exploring interactions and the metabolic potential of the ultra-small soil bacteria Hylemonella gracilis.</title>
        <authorList>
            <person name="Tyc O."/>
            <person name="Kulkarni P."/>
            <person name="Gawehns F."/>
            <person name="Hundscheid M."/>
            <person name="Zweers H."/>
            <person name="Garbeva P."/>
        </authorList>
    </citation>
    <scope>NUCLEOTIDE SEQUENCE [LARGE SCALE GENOMIC DNA]</scope>
    <source>
        <strain evidence="3 4">NS1</strain>
    </source>
</reference>
<feature type="signal peptide" evidence="2">
    <location>
        <begin position="1"/>
        <end position="20"/>
    </location>
</feature>
<feature type="chain" id="PRO_5020666289" evidence="2">
    <location>
        <begin position="21"/>
        <end position="421"/>
    </location>
</feature>
<dbReference type="InterPro" id="IPR005064">
    <property type="entry name" value="BUG"/>
</dbReference>
<evidence type="ECO:0000256" key="2">
    <source>
        <dbReference type="SAM" id="SignalP"/>
    </source>
</evidence>
<evidence type="ECO:0000313" key="3">
    <source>
        <dbReference type="EMBL" id="QBK04887.1"/>
    </source>
</evidence>
<gene>
    <name evidence="3" type="ORF">DW355_08965</name>
</gene>
<organism evidence="3 4">
    <name type="scientific">Hylemonella gracilis</name>
    <dbReference type="NCBI Taxonomy" id="80880"/>
    <lineage>
        <taxon>Bacteria</taxon>
        <taxon>Pseudomonadati</taxon>
        <taxon>Pseudomonadota</taxon>
        <taxon>Betaproteobacteria</taxon>
        <taxon>Burkholderiales</taxon>
        <taxon>Comamonadaceae</taxon>
        <taxon>Hylemonella</taxon>
    </lineage>
</organism>
<dbReference type="AlphaFoldDB" id="A0A4P6ULE4"/>
<evidence type="ECO:0000256" key="1">
    <source>
        <dbReference type="ARBA" id="ARBA00006987"/>
    </source>
</evidence>
<evidence type="ECO:0000313" key="4">
    <source>
        <dbReference type="Proteomes" id="UP000292939"/>
    </source>
</evidence>
<dbReference type="PANTHER" id="PTHR42928:SF5">
    <property type="entry name" value="BLR1237 PROTEIN"/>
    <property type="match status" value="1"/>
</dbReference>
<dbReference type="OrthoDB" id="8627412at2"/>
<proteinExistence type="inferred from homology"/>
<dbReference type="PANTHER" id="PTHR42928">
    <property type="entry name" value="TRICARBOXYLATE-BINDING PROTEIN"/>
    <property type="match status" value="1"/>
</dbReference>
<comment type="similarity">
    <text evidence="1">Belongs to the UPF0065 (bug) family.</text>
</comment>
<dbReference type="Gene3D" id="3.40.190.150">
    <property type="entry name" value="Bordetella uptake gene, domain 1"/>
    <property type="match status" value="1"/>
</dbReference>